<dbReference type="EMBL" id="CP048997">
    <property type="protein sequence ID" value="QID83118.1"/>
    <property type="molecule type" value="Genomic_DNA"/>
</dbReference>
<reference evidence="1 2" key="1">
    <citation type="journal article" date="2019" name="BMC Genomics">
        <title>Chromosome level assembly and comparative genome analysis confirm lager-brewing yeasts originated from a single hybridization.</title>
        <authorList>
            <person name="Salazar A.N."/>
            <person name="Gorter de Vries A.R."/>
            <person name="van den Broek M."/>
            <person name="Brouwers N."/>
            <person name="de la Torre Cortes P."/>
            <person name="Kuijpers N.G.A."/>
            <person name="Daran J.G."/>
            <person name="Abeel T."/>
        </authorList>
    </citation>
    <scope>NUCLEOTIDE SEQUENCE [LARGE SCALE GENOMIC DNA]</scope>
    <source>
        <strain evidence="1 2">CBS 1483</strain>
    </source>
</reference>
<proteinExistence type="predicted"/>
<name>A0A6C1E1E2_SACPS</name>
<keyword evidence="2" id="KW-1185">Reference proteome</keyword>
<organism evidence="1 2">
    <name type="scientific">Saccharomyces pastorianus</name>
    <name type="common">Lager yeast</name>
    <name type="synonym">Saccharomyces cerevisiae x Saccharomyces eubayanus</name>
    <dbReference type="NCBI Taxonomy" id="27292"/>
    <lineage>
        <taxon>Eukaryota</taxon>
        <taxon>Fungi</taxon>
        <taxon>Dikarya</taxon>
        <taxon>Ascomycota</taxon>
        <taxon>Saccharomycotina</taxon>
        <taxon>Saccharomycetes</taxon>
        <taxon>Saccharomycetales</taxon>
        <taxon>Saccharomycetaceae</taxon>
        <taxon>Saccharomyces</taxon>
    </lineage>
</organism>
<protein>
    <submittedName>
        <fullName evidence="1">Uncharacterized protein</fullName>
    </submittedName>
</protein>
<gene>
    <name evidence="1" type="ORF">GRS66_005564</name>
</gene>
<evidence type="ECO:0000313" key="2">
    <source>
        <dbReference type="Proteomes" id="UP000501346"/>
    </source>
</evidence>
<evidence type="ECO:0000313" key="1">
    <source>
        <dbReference type="EMBL" id="QID83118.1"/>
    </source>
</evidence>
<dbReference type="Proteomes" id="UP000501346">
    <property type="component" value="Chromosome ScXVI"/>
</dbReference>
<dbReference type="AlphaFoldDB" id="A0A6C1E1E2"/>
<accession>A0A6C1E1E2</accession>
<sequence length="159" mass="18427">MKTFTRKTAQLTVEDGDDWEVVGKNKALFDDKSVHLYLLFAFPLFRGLSQAFPWTLSKNSSTIEVPKNSYNYRFNAVLYKDKAASNKKPTEEQPKLSAYVLRTEDDDEDEDLKPMLELKIYKKTAQLTVEDGDEIALFDDKSVHLYLLSFHFQVSQFLI</sequence>